<dbReference type="SUPFAM" id="SSF49879">
    <property type="entry name" value="SMAD/FHA domain"/>
    <property type="match status" value="1"/>
</dbReference>
<accession>A0A1Y1RSV2</accession>
<comment type="caution">
    <text evidence="2">The sequence shown here is derived from an EMBL/GenBank/DDBJ whole genome shotgun (WGS) entry which is preliminary data.</text>
</comment>
<dbReference type="InterPro" id="IPR050923">
    <property type="entry name" value="Cell_Proc_Reg/RNA_Proc"/>
</dbReference>
<keyword evidence="3" id="KW-1185">Reference proteome</keyword>
<dbReference type="PROSITE" id="PS50006">
    <property type="entry name" value="FHA_DOMAIN"/>
    <property type="match status" value="1"/>
</dbReference>
<proteinExistence type="predicted"/>
<evidence type="ECO:0000259" key="1">
    <source>
        <dbReference type="PROSITE" id="PS50006"/>
    </source>
</evidence>
<reference evidence="2 3" key="1">
    <citation type="submission" date="2017-03" db="EMBL/GenBank/DDBJ databases">
        <title>Draft Genome sequence of Marispirochaeta sp. strain JC444.</title>
        <authorList>
            <person name="Shivani Y."/>
            <person name="Subhash Y."/>
            <person name="Sasikala C."/>
            <person name="Ramana C."/>
        </authorList>
    </citation>
    <scope>NUCLEOTIDE SEQUENCE [LARGE SCALE GENOMIC DNA]</scope>
    <source>
        <strain evidence="2 3">JC444</strain>
    </source>
</reference>
<evidence type="ECO:0000313" key="3">
    <source>
        <dbReference type="Proteomes" id="UP000192343"/>
    </source>
</evidence>
<dbReference type="Gene3D" id="2.60.200.20">
    <property type="match status" value="1"/>
</dbReference>
<dbReference type="Proteomes" id="UP000192343">
    <property type="component" value="Unassembled WGS sequence"/>
</dbReference>
<organism evidence="2 3">
    <name type="scientific">Marispirochaeta aestuarii</name>
    <dbReference type="NCBI Taxonomy" id="1963862"/>
    <lineage>
        <taxon>Bacteria</taxon>
        <taxon>Pseudomonadati</taxon>
        <taxon>Spirochaetota</taxon>
        <taxon>Spirochaetia</taxon>
        <taxon>Spirochaetales</taxon>
        <taxon>Spirochaetaceae</taxon>
        <taxon>Marispirochaeta</taxon>
    </lineage>
</organism>
<dbReference type="CDD" id="cd00060">
    <property type="entry name" value="FHA"/>
    <property type="match status" value="1"/>
</dbReference>
<dbReference type="PANTHER" id="PTHR23308">
    <property type="entry name" value="NUCLEAR INHIBITOR OF PROTEIN PHOSPHATASE-1"/>
    <property type="match status" value="1"/>
</dbReference>
<dbReference type="InterPro" id="IPR008984">
    <property type="entry name" value="SMAD_FHA_dom_sf"/>
</dbReference>
<dbReference type="EMBL" id="MWQY01000040">
    <property type="protein sequence ID" value="ORC29870.1"/>
    <property type="molecule type" value="Genomic_DNA"/>
</dbReference>
<feature type="domain" description="FHA" evidence="1">
    <location>
        <begin position="87"/>
        <end position="136"/>
    </location>
</feature>
<name>A0A1Y1RSV2_9SPIO</name>
<dbReference type="SMART" id="SM00240">
    <property type="entry name" value="FHA"/>
    <property type="match status" value="1"/>
</dbReference>
<protein>
    <recommendedName>
        <fullName evidence="1">FHA domain-containing protein</fullName>
    </recommendedName>
</protein>
<evidence type="ECO:0000313" key="2">
    <source>
        <dbReference type="EMBL" id="ORC29870.1"/>
    </source>
</evidence>
<gene>
    <name evidence="2" type="ORF">B4O97_18830</name>
</gene>
<dbReference type="AlphaFoldDB" id="A0A1Y1RSV2"/>
<sequence>MCSILIRVVLGQDRFCLISTCLDQADMFLLHMKRGRFRWKVCMPEKKTIIENKGKKIVSSGLVRRGFLVGVSANILGQGYVLESGETLIGRDSSCRIRINDKQISGIHCRINSSSQGIIIEDLDSSNGTYLNRKKIKKPMPINYGDRIVIGESILRFLFEEEL</sequence>
<dbReference type="InterPro" id="IPR000253">
    <property type="entry name" value="FHA_dom"/>
</dbReference>
<dbReference type="Pfam" id="PF00498">
    <property type="entry name" value="FHA"/>
    <property type="match status" value="1"/>
</dbReference>
<dbReference type="STRING" id="1963862.B4O97_18830"/>